<dbReference type="EC" id="2.4.2.52" evidence="5"/>
<dbReference type="GO" id="GO:0046917">
    <property type="term" value="F:triphosphoribosyl-dephospho-CoA synthase activity"/>
    <property type="evidence" value="ECO:0007669"/>
    <property type="project" value="UniProtKB-UniRule"/>
</dbReference>
<evidence type="ECO:0000313" key="7">
    <source>
        <dbReference type="Proteomes" id="UP000014113"/>
    </source>
</evidence>
<dbReference type="NCBIfam" id="TIGR03125">
    <property type="entry name" value="citrate_citG"/>
    <property type="match status" value="1"/>
</dbReference>
<name>S1P467_9ENTE</name>
<dbReference type="OrthoDB" id="114886at2"/>
<evidence type="ECO:0000256" key="3">
    <source>
        <dbReference type="ARBA" id="ARBA00022741"/>
    </source>
</evidence>
<reference evidence="6 7" key="1">
    <citation type="submission" date="2013-03" db="EMBL/GenBank/DDBJ databases">
        <title>The Genome Sequence of Enterococcus columbae ATCC_51263 (PacBio/Illumina hybrid assembly).</title>
        <authorList>
            <consortium name="The Broad Institute Genomics Platform"/>
            <consortium name="The Broad Institute Genome Sequencing Center for Infectious Disease"/>
            <person name="Earl A."/>
            <person name="Russ C."/>
            <person name="Gilmore M."/>
            <person name="Surin D."/>
            <person name="Walker B."/>
            <person name="Young S."/>
            <person name="Zeng Q."/>
            <person name="Gargeya S."/>
            <person name="Fitzgerald M."/>
            <person name="Haas B."/>
            <person name="Abouelleil A."/>
            <person name="Allen A.W."/>
            <person name="Alvarado L."/>
            <person name="Arachchi H.M."/>
            <person name="Berlin A.M."/>
            <person name="Chapman S.B."/>
            <person name="Gainer-Dewar J."/>
            <person name="Goldberg J."/>
            <person name="Griggs A."/>
            <person name="Gujja S."/>
            <person name="Hansen M."/>
            <person name="Howarth C."/>
            <person name="Imamovic A."/>
            <person name="Ireland A."/>
            <person name="Larimer J."/>
            <person name="McCowan C."/>
            <person name="Murphy C."/>
            <person name="Pearson M."/>
            <person name="Poon T.W."/>
            <person name="Priest M."/>
            <person name="Roberts A."/>
            <person name="Saif S."/>
            <person name="Shea T."/>
            <person name="Sisk P."/>
            <person name="Sykes S."/>
            <person name="Wortman J."/>
            <person name="Nusbaum C."/>
            <person name="Birren B."/>
        </authorList>
    </citation>
    <scope>NUCLEOTIDE SEQUENCE [LARGE SCALE GENOMIC DNA]</scope>
    <source>
        <strain evidence="6 7">ATCC 51263</strain>
    </source>
</reference>
<organism evidence="6 7">
    <name type="scientific">Enterococcus columbae DSM 7374 = ATCC 51263</name>
    <dbReference type="NCBI Taxonomy" id="1121865"/>
    <lineage>
        <taxon>Bacteria</taxon>
        <taxon>Bacillati</taxon>
        <taxon>Bacillota</taxon>
        <taxon>Bacilli</taxon>
        <taxon>Lactobacillales</taxon>
        <taxon>Enterococcaceae</taxon>
        <taxon>Enterococcus</taxon>
    </lineage>
</organism>
<comment type="catalytic activity">
    <reaction evidence="1 5">
        <text>3'-dephospho-CoA + ATP = 2'-(5''-triphospho-alpha-D-ribosyl)-3'-dephospho-CoA + adenine</text>
        <dbReference type="Rhea" id="RHEA:15117"/>
        <dbReference type="ChEBI" id="CHEBI:16708"/>
        <dbReference type="ChEBI" id="CHEBI:30616"/>
        <dbReference type="ChEBI" id="CHEBI:57328"/>
        <dbReference type="ChEBI" id="CHEBI:61378"/>
        <dbReference type="EC" id="2.4.2.52"/>
    </reaction>
</comment>
<protein>
    <recommendedName>
        <fullName evidence="5">Probable 2-(5''-triphosphoribosyl)-3'-dephosphocoenzyme-A synthase</fullName>
        <shortName evidence="5">2-(5''-triphosphoribosyl)-3'-dephospho-CoA synthase</shortName>
        <ecNumber evidence="5">2.4.2.52</ecNumber>
    </recommendedName>
</protein>
<dbReference type="STRING" id="1121865.OMW_02135"/>
<dbReference type="eggNOG" id="COG1767">
    <property type="taxonomic scope" value="Bacteria"/>
</dbReference>
<dbReference type="HAMAP" id="MF_00397">
    <property type="entry name" value="CitG"/>
    <property type="match status" value="1"/>
</dbReference>
<dbReference type="AlphaFoldDB" id="S1P467"/>
<dbReference type="EMBL" id="ASWJ01000001">
    <property type="protein sequence ID" value="EOW87854.1"/>
    <property type="molecule type" value="Genomic_DNA"/>
</dbReference>
<dbReference type="Gene3D" id="1.10.4200.10">
    <property type="entry name" value="Triphosphoribosyl-dephospho-CoA protein"/>
    <property type="match status" value="1"/>
</dbReference>
<comment type="similarity">
    <text evidence="5">Belongs to the CitG/MdcB family.</text>
</comment>
<evidence type="ECO:0000313" key="6">
    <source>
        <dbReference type="EMBL" id="EOW87854.1"/>
    </source>
</evidence>
<evidence type="ECO:0000256" key="4">
    <source>
        <dbReference type="ARBA" id="ARBA00022840"/>
    </source>
</evidence>
<dbReference type="Proteomes" id="UP000014113">
    <property type="component" value="Unassembled WGS sequence"/>
</dbReference>
<keyword evidence="2 5" id="KW-0808">Transferase</keyword>
<dbReference type="GO" id="GO:0051191">
    <property type="term" value="P:prosthetic group biosynthetic process"/>
    <property type="evidence" value="ECO:0007669"/>
    <property type="project" value="TreeGrafter"/>
</dbReference>
<comment type="caution">
    <text evidence="6">The sequence shown here is derived from an EMBL/GenBank/DDBJ whole genome shotgun (WGS) entry which is preliminary data.</text>
</comment>
<dbReference type="GO" id="GO:0005524">
    <property type="term" value="F:ATP binding"/>
    <property type="evidence" value="ECO:0007669"/>
    <property type="project" value="UniProtKB-KW"/>
</dbReference>
<dbReference type="PANTHER" id="PTHR30201">
    <property type="entry name" value="TRIPHOSPHORIBOSYL-DEPHOSPHO-COA SYNTHASE"/>
    <property type="match status" value="1"/>
</dbReference>
<evidence type="ECO:0000256" key="5">
    <source>
        <dbReference type="HAMAP-Rule" id="MF_00397"/>
    </source>
</evidence>
<keyword evidence="7" id="KW-1185">Reference proteome</keyword>
<keyword evidence="4 5" id="KW-0067">ATP-binding</keyword>
<evidence type="ECO:0000256" key="1">
    <source>
        <dbReference type="ARBA" id="ARBA00001210"/>
    </source>
</evidence>
<accession>S1P467</accession>
<sequence>MSDGLLFLQQSAAKALFIEVQLAPKPGLVDRLDNGAHNDMHLFTFTESILALQPYFYQYALTGYQHQGTPRQLFDKIRQIGQKAEKAMLTATKGINTHKGANFSFALFLAAIGKTMQNLPATFNQFDQKQIRQYIQQMTQHLIEEDLQKKEIKKRSTNGEKLFIKYGITGIRGQAAAGYPDLFDQLLPFLNGQLPIKKESQLLRGLLFLMANIEDSNLIHRGGLDAWRTVQNEAAQISLIADETRFLDSLSAYNQLLTKRYLSPGGAADVLALAIFWLIIEEKITLPLG</sequence>
<dbReference type="PANTHER" id="PTHR30201:SF2">
    <property type="entry name" value="2-(5''-TRIPHOSPHORIBOSYL)-3'-DEPHOSPHOCOENZYME-A SYNTHASE"/>
    <property type="match status" value="1"/>
</dbReference>
<dbReference type="InterPro" id="IPR017551">
    <property type="entry name" value="TriPribosyl-deP-CoA_syn_CitG"/>
</dbReference>
<proteinExistence type="inferred from homology"/>
<gene>
    <name evidence="5" type="primary">citG</name>
    <name evidence="6" type="ORF">I568_00140</name>
</gene>
<evidence type="ECO:0000256" key="2">
    <source>
        <dbReference type="ARBA" id="ARBA00022679"/>
    </source>
</evidence>
<dbReference type="InterPro" id="IPR002736">
    <property type="entry name" value="CitG"/>
</dbReference>
<dbReference type="Pfam" id="PF01874">
    <property type="entry name" value="CitG"/>
    <property type="match status" value="1"/>
</dbReference>
<keyword evidence="3 5" id="KW-0547">Nucleotide-binding</keyword>
<dbReference type="RefSeq" id="WP_016184232.1">
    <property type="nucleotide sequence ID" value="NZ_JXKI01000017.1"/>
</dbReference>
<dbReference type="PATRIC" id="fig|1121865.3.peg.2080"/>